<dbReference type="RefSeq" id="WP_198880580.1">
    <property type="nucleotide sequence ID" value="NZ_JAEKJA010000002.1"/>
</dbReference>
<comment type="cofactor">
    <cofactor evidence="1">
        <name>thiamine diphosphate</name>
        <dbReference type="ChEBI" id="CHEBI:58937"/>
    </cofactor>
</comment>
<evidence type="ECO:0000259" key="4">
    <source>
        <dbReference type="SMART" id="SM00861"/>
    </source>
</evidence>
<keyword evidence="3" id="KW-0786">Thiamine pyrophosphate</keyword>
<dbReference type="Pfam" id="PF02780">
    <property type="entry name" value="Transketolase_C"/>
    <property type="match status" value="1"/>
</dbReference>
<dbReference type="SMART" id="SM00861">
    <property type="entry name" value="Transket_pyr"/>
    <property type="match status" value="1"/>
</dbReference>
<feature type="domain" description="Transketolase-like pyrimidine-binding" evidence="4">
    <location>
        <begin position="11"/>
        <end position="176"/>
    </location>
</feature>
<dbReference type="SUPFAM" id="SSF52922">
    <property type="entry name" value="TK C-terminal domain-like"/>
    <property type="match status" value="1"/>
</dbReference>
<name>A0A934MES0_9HYPH</name>
<dbReference type="Gene3D" id="3.40.50.970">
    <property type="match status" value="1"/>
</dbReference>
<dbReference type="CDD" id="cd07033">
    <property type="entry name" value="TPP_PYR_DXS_TK_like"/>
    <property type="match status" value="1"/>
</dbReference>
<dbReference type="PANTHER" id="PTHR43825">
    <property type="entry name" value="PYRUVATE DEHYDROGENASE E1 COMPONENT"/>
    <property type="match status" value="1"/>
</dbReference>
<dbReference type="Pfam" id="PF02779">
    <property type="entry name" value="Transket_pyr"/>
    <property type="match status" value="1"/>
</dbReference>
<evidence type="ECO:0000256" key="2">
    <source>
        <dbReference type="ARBA" id="ARBA00007131"/>
    </source>
</evidence>
<dbReference type="EMBL" id="JAEKJA010000002">
    <property type="protein sequence ID" value="MBJ3774673.1"/>
    <property type="molecule type" value="Genomic_DNA"/>
</dbReference>
<comment type="similarity">
    <text evidence="2">Belongs to the transketolase family.</text>
</comment>
<dbReference type="InterPro" id="IPR051157">
    <property type="entry name" value="PDH/Transketolase"/>
</dbReference>
<dbReference type="SUPFAM" id="SSF52518">
    <property type="entry name" value="Thiamin diphosphate-binding fold (THDP-binding)"/>
    <property type="match status" value="1"/>
</dbReference>
<dbReference type="PANTHER" id="PTHR43825:SF1">
    <property type="entry name" value="TRANSKETOLASE-LIKE PYRIMIDINE-BINDING DOMAIN-CONTAINING PROTEIN"/>
    <property type="match status" value="1"/>
</dbReference>
<evidence type="ECO:0000313" key="6">
    <source>
        <dbReference type="Proteomes" id="UP000609531"/>
    </source>
</evidence>
<sequence length="315" mass="32818">MADTIALAETYDCRKAFAEALQDLARQDGRIVAVCNDSVSSSNLKGFQQEFPDRLVNVGIAEQNMVGVGAGLANAGLIPFVCSASPFLTGRSMEQVKVDAAYNGYHMVLCGMSPGMAYGELGPTHHSIEDLAWMRAIHDLTVLVPADPFQTDAAVRWAAATDGPVFMRVGRFKVPAVSKEGEGFEVGRADELVSGDDVALIATGTLVSRAVEAAEILKGEGIAARVLNISSLAPIDTAAVIRAAKETKGIVTAEEGVPSGGLGGAVAEIVVQSHPAKMKILGVDEFAPTGDAAFLLNHFGLNAEGIAKAARELVA</sequence>
<dbReference type="AlphaFoldDB" id="A0A934MES0"/>
<dbReference type="InterPro" id="IPR029061">
    <property type="entry name" value="THDP-binding"/>
</dbReference>
<dbReference type="InterPro" id="IPR033248">
    <property type="entry name" value="Transketolase_C"/>
</dbReference>
<comment type="caution">
    <text evidence="5">The sequence shown here is derived from an EMBL/GenBank/DDBJ whole genome shotgun (WGS) entry which is preliminary data.</text>
</comment>
<protein>
    <submittedName>
        <fullName evidence="5">Transketolase family protein</fullName>
    </submittedName>
</protein>
<reference evidence="5" key="1">
    <citation type="submission" date="2020-12" db="EMBL/GenBank/DDBJ databases">
        <title>Bacterial taxonomy.</title>
        <authorList>
            <person name="Pan X."/>
        </authorList>
    </citation>
    <scope>NUCLEOTIDE SEQUENCE</scope>
    <source>
        <strain evidence="5">B2012</strain>
    </source>
</reference>
<proteinExistence type="inferred from homology"/>
<gene>
    <name evidence="5" type="ORF">JCR33_03190</name>
</gene>
<evidence type="ECO:0000256" key="3">
    <source>
        <dbReference type="ARBA" id="ARBA00023052"/>
    </source>
</evidence>
<dbReference type="InterPro" id="IPR005475">
    <property type="entry name" value="Transketolase-like_Pyr-bd"/>
</dbReference>
<accession>A0A934MES0</accession>
<dbReference type="FunFam" id="3.40.50.970:FF:000129">
    <property type="entry name" value="Transketolase"/>
    <property type="match status" value="1"/>
</dbReference>
<keyword evidence="6" id="KW-1185">Reference proteome</keyword>
<evidence type="ECO:0000256" key="1">
    <source>
        <dbReference type="ARBA" id="ARBA00001964"/>
    </source>
</evidence>
<dbReference type="Gene3D" id="3.40.50.920">
    <property type="match status" value="1"/>
</dbReference>
<evidence type="ECO:0000313" key="5">
    <source>
        <dbReference type="EMBL" id="MBJ3774673.1"/>
    </source>
</evidence>
<dbReference type="InterPro" id="IPR009014">
    <property type="entry name" value="Transketo_C/PFOR_II"/>
</dbReference>
<dbReference type="Proteomes" id="UP000609531">
    <property type="component" value="Unassembled WGS sequence"/>
</dbReference>
<organism evidence="5 6">
    <name type="scientific">Acuticoccus mangrovi</name>
    <dbReference type="NCBI Taxonomy" id="2796142"/>
    <lineage>
        <taxon>Bacteria</taxon>
        <taxon>Pseudomonadati</taxon>
        <taxon>Pseudomonadota</taxon>
        <taxon>Alphaproteobacteria</taxon>
        <taxon>Hyphomicrobiales</taxon>
        <taxon>Amorphaceae</taxon>
        <taxon>Acuticoccus</taxon>
    </lineage>
</organism>